<feature type="region of interest" description="Disordered" evidence="1">
    <location>
        <begin position="1"/>
        <end position="62"/>
    </location>
</feature>
<protein>
    <submittedName>
        <fullName evidence="3">Uncharacterized protein</fullName>
    </submittedName>
</protein>
<sequence>MNTTPNNPTPEAPEPGRAPDAHEDAATTPVTPADDQPTERMSEAPPAPSTPAAPATADSPTITAAKSKTPILVAGGLGVAIIAGALGFGAGYITGDTTSDHHPVGVSRHGGDWHRMDGHGGPPPRFRGGPDGNGMPGPNGQGRPDFQGPRGQQPGGASTDAPGGQTPSPQPSAGQQSQPS</sequence>
<dbReference type="eggNOG" id="ENOG5030DM5">
    <property type="taxonomic scope" value="Bacteria"/>
</dbReference>
<dbReference type="AlphaFoldDB" id="F9W1K6"/>
<proteinExistence type="predicted"/>
<evidence type="ECO:0000256" key="2">
    <source>
        <dbReference type="SAM" id="Phobius"/>
    </source>
</evidence>
<feature type="compositionally biased region" description="Basic and acidic residues" evidence="1">
    <location>
        <begin position="98"/>
        <end position="118"/>
    </location>
</feature>
<dbReference type="RefSeq" id="WP_006360813.1">
    <property type="nucleotide sequence ID" value="NZ_BACI01000116.1"/>
</dbReference>
<organism evidence="3 4">
    <name type="scientific">Gordonia alkanivorans NBRC 16433</name>
    <dbReference type="NCBI Taxonomy" id="1027371"/>
    <lineage>
        <taxon>Bacteria</taxon>
        <taxon>Bacillati</taxon>
        <taxon>Actinomycetota</taxon>
        <taxon>Actinomycetes</taxon>
        <taxon>Mycobacteriales</taxon>
        <taxon>Gordoniaceae</taxon>
        <taxon>Gordonia</taxon>
    </lineage>
</organism>
<feature type="region of interest" description="Disordered" evidence="1">
    <location>
        <begin position="90"/>
        <end position="180"/>
    </location>
</feature>
<keyword evidence="2" id="KW-0812">Transmembrane</keyword>
<keyword evidence="2" id="KW-1133">Transmembrane helix</keyword>
<comment type="caution">
    <text evidence="3">The sequence shown here is derived from an EMBL/GenBank/DDBJ whole genome shotgun (WGS) entry which is preliminary data.</text>
</comment>
<evidence type="ECO:0000313" key="4">
    <source>
        <dbReference type="Proteomes" id="UP000003558"/>
    </source>
</evidence>
<dbReference type="EMBL" id="BACI01000116">
    <property type="protein sequence ID" value="GAA14745.1"/>
    <property type="molecule type" value="Genomic_DNA"/>
</dbReference>
<reference evidence="3 4" key="1">
    <citation type="submission" date="2011-05" db="EMBL/GenBank/DDBJ databases">
        <title>Whole genome shotgun sequence of Gordonia alkanivorans NBRC 16433.</title>
        <authorList>
            <person name="Hosoyama A."/>
            <person name="Nakamura S."/>
            <person name="Takarada H."/>
            <person name="Tsuchikane K."/>
            <person name="Yamazaki S."/>
            <person name="Fujita N."/>
        </authorList>
    </citation>
    <scope>NUCLEOTIDE SEQUENCE [LARGE SCALE GENOMIC DNA]</scope>
    <source>
        <strain evidence="3 4">NBRC 16433</strain>
    </source>
</reference>
<feature type="compositionally biased region" description="Low complexity" evidence="1">
    <location>
        <begin position="52"/>
        <end position="62"/>
    </location>
</feature>
<dbReference type="Proteomes" id="UP000003558">
    <property type="component" value="Unassembled WGS sequence"/>
</dbReference>
<feature type="compositionally biased region" description="Low complexity" evidence="1">
    <location>
        <begin position="161"/>
        <end position="180"/>
    </location>
</feature>
<dbReference type="STRING" id="1027371.GOALK_116_00040"/>
<accession>F9W1K6</accession>
<gene>
    <name evidence="3" type="ORF">GOALK_116_00040</name>
</gene>
<feature type="transmembrane region" description="Helical" evidence="2">
    <location>
        <begin position="71"/>
        <end position="93"/>
    </location>
</feature>
<keyword evidence="2" id="KW-0472">Membrane</keyword>
<evidence type="ECO:0000256" key="1">
    <source>
        <dbReference type="SAM" id="MobiDB-lite"/>
    </source>
</evidence>
<feature type="compositionally biased region" description="Gly residues" evidence="1">
    <location>
        <begin position="129"/>
        <end position="140"/>
    </location>
</feature>
<name>F9W1K6_9ACTN</name>
<evidence type="ECO:0000313" key="3">
    <source>
        <dbReference type="EMBL" id="GAA14745.1"/>
    </source>
</evidence>